<dbReference type="PANTHER" id="PTHR33678">
    <property type="entry name" value="BLL1576 PROTEIN"/>
    <property type="match status" value="1"/>
</dbReference>
<evidence type="ECO:0000259" key="1">
    <source>
        <dbReference type="Pfam" id="PF03050"/>
    </source>
</evidence>
<proteinExistence type="predicted"/>
<feature type="domain" description="Transposase IS66 central" evidence="1">
    <location>
        <begin position="4"/>
        <end position="42"/>
    </location>
</feature>
<dbReference type="AlphaFoldDB" id="A0A8T3YIN1"/>
<evidence type="ECO:0000313" key="2">
    <source>
        <dbReference type="EMBL" id="MBI4210394.1"/>
    </source>
</evidence>
<dbReference type="Proteomes" id="UP000732298">
    <property type="component" value="Unassembled WGS sequence"/>
</dbReference>
<dbReference type="InterPro" id="IPR004291">
    <property type="entry name" value="Transposase_IS66_central"/>
</dbReference>
<dbReference type="Pfam" id="PF03050">
    <property type="entry name" value="DDE_Tnp_IS66"/>
    <property type="match status" value="1"/>
</dbReference>
<dbReference type="InterPro" id="IPR052344">
    <property type="entry name" value="Transposase-related"/>
</dbReference>
<dbReference type="EMBL" id="JACQPB010000033">
    <property type="protein sequence ID" value="MBI4210394.1"/>
    <property type="molecule type" value="Genomic_DNA"/>
</dbReference>
<name>A0A8T3YIN1_9ARCH</name>
<accession>A0A8T3YIN1</accession>
<feature type="non-terminal residue" evidence="2">
    <location>
        <position position="1"/>
    </location>
</feature>
<protein>
    <submittedName>
        <fullName evidence="2">Transposase</fullName>
    </submittedName>
</protein>
<evidence type="ECO:0000313" key="3">
    <source>
        <dbReference type="Proteomes" id="UP000732298"/>
    </source>
</evidence>
<gene>
    <name evidence="2" type="ORF">HY544_02715</name>
</gene>
<comment type="caution">
    <text evidence="2">The sequence shown here is derived from an EMBL/GenBank/DDBJ whole genome shotgun (WGS) entry which is preliminary data.</text>
</comment>
<dbReference type="PANTHER" id="PTHR33678:SF1">
    <property type="entry name" value="BLL1576 PROTEIN"/>
    <property type="match status" value="1"/>
</dbReference>
<sequence>DHWFTFILHPEIEPTNNRAERGIRETVVQRKIYGCLRNQIGTRNHDVLTSLIATWEQRNLNPYTQLQQALRG</sequence>
<organism evidence="2 3">
    <name type="scientific">Candidatus Iainarchaeum sp</name>
    <dbReference type="NCBI Taxonomy" id="3101447"/>
    <lineage>
        <taxon>Archaea</taxon>
        <taxon>Candidatus Iainarchaeota</taxon>
        <taxon>Candidatus Iainarchaeia</taxon>
        <taxon>Candidatus Iainarchaeales</taxon>
        <taxon>Candidatus Iainarchaeaceae</taxon>
        <taxon>Candidatus Iainarchaeum</taxon>
    </lineage>
</organism>
<reference evidence="2" key="1">
    <citation type="submission" date="2020-07" db="EMBL/GenBank/DDBJ databases">
        <title>Huge and variable diversity of episymbiotic CPR bacteria and DPANN archaea in groundwater ecosystems.</title>
        <authorList>
            <person name="He C.Y."/>
            <person name="Keren R."/>
            <person name="Whittaker M."/>
            <person name="Farag I.F."/>
            <person name="Doudna J."/>
            <person name="Cate J.H.D."/>
            <person name="Banfield J.F."/>
        </authorList>
    </citation>
    <scope>NUCLEOTIDE SEQUENCE</scope>
    <source>
        <strain evidence="2">NC_groundwater_1296_Ag_S-0.2um_52_80</strain>
    </source>
</reference>